<organism evidence="1">
    <name type="scientific">Cacopsylla melanoneura</name>
    <dbReference type="NCBI Taxonomy" id="428564"/>
    <lineage>
        <taxon>Eukaryota</taxon>
        <taxon>Metazoa</taxon>
        <taxon>Ecdysozoa</taxon>
        <taxon>Arthropoda</taxon>
        <taxon>Hexapoda</taxon>
        <taxon>Insecta</taxon>
        <taxon>Pterygota</taxon>
        <taxon>Neoptera</taxon>
        <taxon>Paraneoptera</taxon>
        <taxon>Hemiptera</taxon>
        <taxon>Sternorrhyncha</taxon>
        <taxon>Psylloidea</taxon>
        <taxon>Psyllidae</taxon>
        <taxon>Psyllinae</taxon>
        <taxon>Cacopsylla</taxon>
    </lineage>
</organism>
<dbReference type="EMBL" id="HBUF01094582">
    <property type="protein sequence ID" value="CAG6636534.1"/>
    <property type="molecule type" value="Transcribed_RNA"/>
</dbReference>
<dbReference type="AlphaFoldDB" id="A0A8D8QRV2"/>
<evidence type="ECO:0000313" key="1">
    <source>
        <dbReference type="EMBL" id="CAG6636532.1"/>
    </source>
</evidence>
<accession>A0A8D8QRV2</accession>
<sequence length="139" mass="15163">MVSGTTTIVPISSLNGTSPNPDLQTLCTVGAPFTGTPTHSIPHPGILLTSQICMESKSCASRWHYRCSSWRNVTSRICKVPRKQPVVIFMSVVDFWSEVPEFDVSQFTLSSSITEGGTSKVGRFSSPGTFSLTFQLCRN</sequence>
<dbReference type="EMBL" id="HBUF01094580">
    <property type="protein sequence ID" value="CAG6636530.1"/>
    <property type="molecule type" value="Transcribed_RNA"/>
</dbReference>
<protein>
    <submittedName>
        <fullName evidence="1">Uncharacterized protein</fullName>
    </submittedName>
</protein>
<reference evidence="1" key="1">
    <citation type="submission" date="2021-05" db="EMBL/GenBank/DDBJ databases">
        <authorList>
            <person name="Alioto T."/>
            <person name="Alioto T."/>
            <person name="Gomez Garrido J."/>
        </authorList>
    </citation>
    <scope>NUCLEOTIDE SEQUENCE</scope>
</reference>
<name>A0A8D8QRV2_9HEMI</name>
<dbReference type="EMBL" id="HBUF01094581">
    <property type="protein sequence ID" value="CAG6636532.1"/>
    <property type="molecule type" value="Transcribed_RNA"/>
</dbReference>
<proteinExistence type="predicted"/>